<evidence type="ECO:0000256" key="12">
    <source>
        <dbReference type="ARBA" id="ARBA00042732"/>
    </source>
</evidence>
<dbReference type="GO" id="GO:0006260">
    <property type="term" value="P:DNA replication"/>
    <property type="evidence" value="ECO:0007669"/>
    <property type="project" value="InterPro"/>
</dbReference>
<sequence length="468" mass="52975">MTKSDAFPPLAFVDIETTGSHFERDRITEIGIITLHNNEITRWEKLINPHTFIPGNIQALTGIKPEMLVDAPSFSELSRELLQELEGKIFVAHNARFDYGFIKVAFKREGIDFKPKVLCTVKLSRRLFPDQARHNLDTLATVHALKISQRHRALGDADLLLQFWNCCIDKLGAHTLYGSAKDLLGHSTLPSHIDPDLVNLIPDRPGVYLFYGENKLPIYIGKSNSLRTRVLSHFQGALSKSKEMKIAMQVRDIDWIETSGEIGALLLESTLIKDKLPTLNIKLRRSKDLCGWQLAPNHHGAIVPELVTHRDLKPGRQDNLFGLFYSRREARLMLESIAQKNQLCQGLLGLEKLSASQPCFGYQVKRCQGACIGEESLEMHNTRLKMAFIKFKVANWPFKGPIGIQEGKDVHVIDHWCYLGTAINEDEVAELLDSGEPEFDLDIYKLLKKSLQVISPSRIFELSPRPAR</sequence>
<dbReference type="PANTHER" id="PTHR30562:SF10">
    <property type="entry name" value="EXCINUCLEASE CHO"/>
    <property type="match status" value="1"/>
</dbReference>
<keyword evidence="6" id="KW-0234">DNA repair</keyword>
<dbReference type="AlphaFoldDB" id="A0A6M9PW45"/>
<dbReference type="RefSeq" id="WP_173943333.1">
    <property type="nucleotide sequence ID" value="NZ_CBCSCD010000001.1"/>
</dbReference>
<gene>
    <name evidence="15" type="ORF">DCO16_08960</name>
</gene>
<evidence type="ECO:0000256" key="7">
    <source>
        <dbReference type="ARBA" id="ARBA00023236"/>
    </source>
</evidence>
<organism evidence="15 16">
    <name type="scientific">Polynucleobacter antarcticus</name>
    <dbReference type="NCBI Taxonomy" id="1743162"/>
    <lineage>
        <taxon>Bacteria</taxon>
        <taxon>Pseudomonadati</taxon>
        <taxon>Pseudomonadota</taxon>
        <taxon>Betaproteobacteria</taxon>
        <taxon>Burkholderiales</taxon>
        <taxon>Burkholderiaceae</taxon>
        <taxon>Polynucleobacter</taxon>
    </lineage>
</organism>
<dbReference type="InterPro" id="IPR006054">
    <property type="entry name" value="DnaQ"/>
</dbReference>
<dbReference type="Pfam" id="PF01541">
    <property type="entry name" value="GIY-YIG"/>
    <property type="match status" value="1"/>
</dbReference>
<dbReference type="PANTHER" id="PTHR30562">
    <property type="entry name" value="UVRC/OXIDOREDUCTASE"/>
    <property type="match status" value="1"/>
</dbReference>
<dbReference type="NCBIfam" id="TIGR00573">
    <property type="entry name" value="dnaq"/>
    <property type="match status" value="1"/>
</dbReference>
<name>A0A6M9PW45_9BURK</name>
<evidence type="ECO:0000259" key="14">
    <source>
        <dbReference type="PROSITE" id="PS50164"/>
    </source>
</evidence>
<evidence type="ECO:0000256" key="1">
    <source>
        <dbReference type="ARBA" id="ARBA00012417"/>
    </source>
</evidence>
<evidence type="ECO:0000256" key="2">
    <source>
        <dbReference type="ARBA" id="ARBA00022763"/>
    </source>
</evidence>
<dbReference type="GO" id="GO:0003677">
    <property type="term" value="F:DNA binding"/>
    <property type="evidence" value="ECO:0007669"/>
    <property type="project" value="InterPro"/>
</dbReference>
<dbReference type="KEGG" id="pani:DCO16_08960"/>
<dbReference type="GO" id="GO:0006289">
    <property type="term" value="P:nucleotide-excision repair"/>
    <property type="evidence" value="ECO:0007669"/>
    <property type="project" value="InterPro"/>
</dbReference>
<dbReference type="Proteomes" id="UP000500806">
    <property type="component" value="Chromosome"/>
</dbReference>
<dbReference type="EMBL" id="CP028941">
    <property type="protein sequence ID" value="QKM63167.1"/>
    <property type="molecule type" value="Genomic_DNA"/>
</dbReference>
<dbReference type="InterPro" id="IPR000305">
    <property type="entry name" value="GIY-YIG_endonuc"/>
</dbReference>
<feature type="domain" description="GIY-YIG" evidence="14">
    <location>
        <begin position="203"/>
        <end position="281"/>
    </location>
</feature>
<evidence type="ECO:0000313" key="16">
    <source>
        <dbReference type="Proteomes" id="UP000500806"/>
    </source>
</evidence>
<dbReference type="InterPro" id="IPR050066">
    <property type="entry name" value="UvrABC_protein_C"/>
</dbReference>
<dbReference type="InterPro" id="IPR035901">
    <property type="entry name" value="GIY-YIG_endonuc_sf"/>
</dbReference>
<dbReference type="SMART" id="SM00465">
    <property type="entry name" value="GIYc"/>
    <property type="match status" value="1"/>
</dbReference>
<protein>
    <recommendedName>
        <fullName evidence="10">Excinuclease cho</fullName>
        <ecNumber evidence="1">2.7.7.7</ecNumber>
    </recommendedName>
    <alternativeName>
        <fullName evidence="12">Endonuclease cho</fullName>
    </alternativeName>
    <alternativeName>
        <fullName evidence="11">UvrC homolog protein</fullName>
    </alternativeName>
</protein>
<dbReference type="GO" id="GO:0009380">
    <property type="term" value="C:excinuclease repair complex"/>
    <property type="evidence" value="ECO:0007669"/>
    <property type="project" value="TreeGrafter"/>
</dbReference>
<keyword evidence="3" id="KW-0228">DNA excision</keyword>
<dbReference type="GO" id="GO:0009432">
    <property type="term" value="P:SOS response"/>
    <property type="evidence" value="ECO:0007669"/>
    <property type="project" value="UniProtKB-KW"/>
</dbReference>
<comment type="function">
    <text evidence="8">DNA polymerase III is a complex, multichain enzyme responsible for most of the replicative synthesis in bacteria. The epsilon subunit contain the editing function and is a proofreading 3'-5' exonuclease.</text>
</comment>
<evidence type="ECO:0000256" key="11">
    <source>
        <dbReference type="ARBA" id="ARBA00042138"/>
    </source>
</evidence>
<keyword evidence="7" id="KW-0742">SOS response</keyword>
<evidence type="ECO:0000256" key="5">
    <source>
        <dbReference type="ARBA" id="ARBA00022881"/>
    </source>
</evidence>
<dbReference type="SUPFAM" id="SSF82771">
    <property type="entry name" value="GIY-YIG endonuclease"/>
    <property type="match status" value="1"/>
</dbReference>
<keyword evidence="2" id="KW-0227">DNA damage</keyword>
<dbReference type="SMART" id="SM00479">
    <property type="entry name" value="EXOIII"/>
    <property type="match status" value="1"/>
</dbReference>
<reference evidence="15 16" key="1">
    <citation type="submission" date="2018-04" db="EMBL/GenBank/DDBJ databases">
        <title>Polynucleobacter sp. LimPoW16 genome.</title>
        <authorList>
            <person name="Hahn M.W."/>
        </authorList>
    </citation>
    <scope>NUCLEOTIDE SEQUENCE [LARGE SCALE GENOMIC DNA]</scope>
    <source>
        <strain evidence="15 16">LimPoW16</strain>
    </source>
</reference>
<dbReference type="CDD" id="cd06127">
    <property type="entry name" value="DEDDh"/>
    <property type="match status" value="1"/>
</dbReference>
<accession>A0A6M9PW45</accession>
<comment type="catalytic activity">
    <reaction evidence="13">
        <text>DNA(n) + a 2'-deoxyribonucleoside 5'-triphosphate = DNA(n+1) + diphosphate</text>
        <dbReference type="Rhea" id="RHEA:22508"/>
        <dbReference type="Rhea" id="RHEA-COMP:17339"/>
        <dbReference type="Rhea" id="RHEA-COMP:17340"/>
        <dbReference type="ChEBI" id="CHEBI:33019"/>
        <dbReference type="ChEBI" id="CHEBI:61560"/>
        <dbReference type="ChEBI" id="CHEBI:173112"/>
        <dbReference type="EC" id="2.7.7.7"/>
    </reaction>
</comment>
<comment type="subunit">
    <text evidence="9">DNA polymerase III contains a core (composed of alpha, epsilon and theta chains) that associates with a tau subunit. This core dimerizes to form the POLIII' complex. PolIII' associates with the gamma complex (composed of gamma, delta, delta', psi and chi chains) and with the beta chain to form the complete DNA polymerase III complex.</text>
</comment>
<dbReference type="Gene3D" id="3.30.420.10">
    <property type="entry name" value="Ribonuclease H-like superfamily/Ribonuclease H"/>
    <property type="match status" value="1"/>
</dbReference>
<evidence type="ECO:0000313" key="15">
    <source>
        <dbReference type="EMBL" id="QKM63167.1"/>
    </source>
</evidence>
<evidence type="ECO:0000256" key="4">
    <source>
        <dbReference type="ARBA" id="ARBA00022801"/>
    </source>
</evidence>
<evidence type="ECO:0000256" key="8">
    <source>
        <dbReference type="ARBA" id="ARBA00025483"/>
    </source>
</evidence>
<keyword evidence="5" id="KW-0267">Excision nuclease</keyword>
<evidence type="ECO:0000256" key="3">
    <source>
        <dbReference type="ARBA" id="ARBA00022769"/>
    </source>
</evidence>
<evidence type="ECO:0000256" key="13">
    <source>
        <dbReference type="ARBA" id="ARBA00049244"/>
    </source>
</evidence>
<dbReference type="InterPro" id="IPR047296">
    <property type="entry name" value="GIY-YIG_UvrC_Cho"/>
</dbReference>
<dbReference type="SUPFAM" id="SSF53098">
    <property type="entry name" value="Ribonuclease H-like"/>
    <property type="match status" value="1"/>
</dbReference>
<dbReference type="PROSITE" id="PS50164">
    <property type="entry name" value="GIY_YIG"/>
    <property type="match status" value="1"/>
</dbReference>
<dbReference type="InterPro" id="IPR036397">
    <property type="entry name" value="RNaseH_sf"/>
</dbReference>
<proteinExistence type="predicted"/>
<evidence type="ECO:0000256" key="9">
    <source>
        <dbReference type="ARBA" id="ARBA00026073"/>
    </source>
</evidence>
<evidence type="ECO:0000256" key="6">
    <source>
        <dbReference type="ARBA" id="ARBA00023204"/>
    </source>
</evidence>
<dbReference type="CDD" id="cd10434">
    <property type="entry name" value="GIY-YIG_UvrC_Cho"/>
    <property type="match status" value="1"/>
</dbReference>
<dbReference type="InterPro" id="IPR012337">
    <property type="entry name" value="RNaseH-like_sf"/>
</dbReference>
<dbReference type="GO" id="GO:0003887">
    <property type="term" value="F:DNA-directed DNA polymerase activity"/>
    <property type="evidence" value="ECO:0007669"/>
    <property type="project" value="UniProtKB-EC"/>
</dbReference>
<dbReference type="Gene3D" id="3.40.1440.10">
    <property type="entry name" value="GIY-YIG endonuclease"/>
    <property type="match status" value="1"/>
</dbReference>
<keyword evidence="16" id="KW-1185">Reference proteome</keyword>
<keyword evidence="4" id="KW-0378">Hydrolase</keyword>
<dbReference type="Pfam" id="PF00929">
    <property type="entry name" value="RNase_T"/>
    <property type="match status" value="1"/>
</dbReference>
<dbReference type="FunFam" id="3.30.420.10:FF:000045">
    <property type="entry name" value="3'-5' exonuclease DinG"/>
    <property type="match status" value="1"/>
</dbReference>
<dbReference type="InterPro" id="IPR013520">
    <property type="entry name" value="Ribonucl_H"/>
</dbReference>
<dbReference type="GO" id="GO:0004527">
    <property type="term" value="F:exonuclease activity"/>
    <property type="evidence" value="ECO:0007669"/>
    <property type="project" value="UniProtKB-ARBA"/>
</dbReference>
<dbReference type="EC" id="2.7.7.7" evidence="1"/>
<evidence type="ECO:0000256" key="10">
    <source>
        <dbReference type="ARBA" id="ARBA00040756"/>
    </source>
</evidence>